<dbReference type="Pfam" id="PF01300">
    <property type="entry name" value="Sua5_yciO_yrdC"/>
    <property type="match status" value="1"/>
</dbReference>
<feature type="domain" description="YrdC-like" evidence="1">
    <location>
        <begin position="12"/>
        <end position="201"/>
    </location>
</feature>
<accession>A0ABX0XBX6</accession>
<reference evidence="2 3" key="1">
    <citation type="submission" date="2020-03" db="EMBL/GenBank/DDBJ databases">
        <title>Genomic Encyclopedia of Type Strains, Phase IV (KMG-IV): sequencing the most valuable type-strain genomes for metagenomic binning, comparative biology and taxonomic classification.</title>
        <authorList>
            <person name="Goeker M."/>
        </authorList>
    </citation>
    <scope>NUCLEOTIDE SEQUENCE [LARGE SCALE GENOMIC DNA]</scope>
    <source>
        <strain evidence="2 3">DSM 105096</strain>
    </source>
</reference>
<comment type="caution">
    <text evidence="2">The sequence shown here is derived from an EMBL/GenBank/DDBJ whole genome shotgun (WGS) entry which is preliminary data.</text>
</comment>
<dbReference type="RefSeq" id="WP_168037219.1">
    <property type="nucleotide sequence ID" value="NZ_JAATJH010000002.1"/>
</dbReference>
<dbReference type="Proteomes" id="UP000770785">
    <property type="component" value="Unassembled WGS sequence"/>
</dbReference>
<evidence type="ECO:0000313" key="3">
    <source>
        <dbReference type="Proteomes" id="UP000770785"/>
    </source>
</evidence>
<proteinExistence type="predicted"/>
<dbReference type="NCBIfam" id="TIGR00057">
    <property type="entry name" value="L-threonylcarbamoyladenylate synthase"/>
    <property type="match status" value="1"/>
</dbReference>
<dbReference type="Gene3D" id="3.90.870.10">
    <property type="entry name" value="DHBP synthase"/>
    <property type="match status" value="1"/>
</dbReference>
<dbReference type="InterPro" id="IPR052532">
    <property type="entry name" value="SUA5_domain"/>
</dbReference>
<protein>
    <submittedName>
        <fullName evidence="2">tRNA threonylcarbamoyl adenosine modification protein (Sua5/YciO/YrdC/YwlC family)</fullName>
    </submittedName>
</protein>
<evidence type="ECO:0000259" key="1">
    <source>
        <dbReference type="PROSITE" id="PS51163"/>
    </source>
</evidence>
<dbReference type="SUPFAM" id="SSF55821">
    <property type="entry name" value="YrdC/RibB"/>
    <property type="match status" value="1"/>
</dbReference>
<dbReference type="InterPro" id="IPR017945">
    <property type="entry name" value="DHBP_synth_RibB-like_a/b_dom"/>
</dbReference>
<dbReference type="PANTHER" id="PTHR42828">
    <property type="entry name" value="DHBP SYNTHASE RIBB-LIKE ALPHA/BETA DOMAIN-CONTAINING PROTEIN"/>
    <property type="match status" value="1"/>
</dbReference>
<evidence type="ECO:0000313" key="2">
    <source>
        <dbReference type="EMBL" id="NJC26481.1"/>
    </source>
</evidence>
<gene>
    <name evidence="2" type="ORF">GGR27_001980</name>
</gene>
<name>A0ABX0XBX6_9BACT</name>
<dbReference type="InterPro" id="IPR006070">
    <property type="entry name" value="Sua5-like_dom"/>
</dbReference>
<dbReference type="PROSITE" id="PS51163">
    <property type="entry name" value="YRDC"/>
    <property type="match status" value="1"/>
</dbReference>
<sequence length="204" mass="22514">MLVSINADNPQGRLIQQMVDILEDGGVIIYPTDTIYGIGCDITNKNAVERVARIRGLDPSKALFSFICQDISQITEYSKTINNDVFRVMKHNTPGPFTFILNSNNKTPKILKNRKETIGVRLIDNNIVDALVRGLGRPILTASVKNEDDTIIEYFTDPHDIYDRYGKLVDAVIDGGPGGTEPSTVIICTGNQPEVHREGAGKLK</sequence>
<dbReference type="EMBL" id="JAATJH010000002">
    <property type="protein sequence ID" value="NJC26481.1"/>
    <property type="molecule type" value="Genomic_DNA"/>
</dbReference>
<dbReference type="PANTHER" id="PTHR42828:SF3">
    <property type="entry name" value="THREONYLCARBAMOYL-AMP SYNTHASE"/>
    <property type="match status" value="1"/>
</dbReference>
<keyword evidence="3" id="KW-1185">Reference proteome</keyword>
<organism evidence="2 3">
    <name type="scientific">Neolewinella antarctica</name>
    <dbReference type="NCBI Taxonomy" id="442734"/>
    <lineage>
        <taxon>Bacteria</taxon>
        <taxon>Pseudomonadati</taxon>
        <taxon>Bacteroidota</taxon>
        <taxon>Saprospiria</taxon>
        <taxon>Saprospirales</taxon>
        <taxon>Lewinellaceae</taxon>
        <taxon>Neolewinella</taxon>
    </lineage>
</organism>